<feature type="signal peptide" evidence="1">
    <location>
        <begin position="1"/>
        <end position="19"/>
    </location>
</feature>
<dbReference type="AlphaFoldDB" id="A0A7H0GJZ3"/>
<evidence type="ECO:0000313" key="4">
    <source>
        <dbReference type="Proteomes" id="UP000516028"/>
    </source>
</evidence>
<dbReference type="InterPro" id="IPR008258">
    <property type="entry name" value="Transglycosylase_SLT_dom_1"/>
</dbReference>
<keyword evidence="1" id="KW-0732">Signal</keyword>
<dbReference type="CDD" id="cd13400">
    <property type="entry name" value="LT_IagB-like"/>
    <property type="match status" value="1"/>
</dbReference>
<organism evidence="3 4">
    <name type="scientific">Diaphorobacter aerolatus</name>
    <dbReference type="NCBI Taxonomy" id="1288495"/>
    <lineage>
        <taxon>Bacteria</taxon>
        <taxon>Pseudomonadati</taxon>
        <taxon>Pseudomonadota</taxon>
        <taxon>Betaproteobacteria</taxon>
        <taxon>Burkholderiales</taxon>
        <taxon>Comamonadaceae</taxon>
        <taxon>Diaphorobacter</taxon>
    </lineage>
</organism>
<dbReference type="RefSeq" id="WP_187724204.1">
    <property type="nucleotide sequence ID" value="NZ_CP060783.1"/>
</dbReference>
<reference evidence="3 4" key="1">
    <citation type="submission" date="2020-08" db="EMBL/GenBank/DDBJ databases">
        <title>Genome sequence of Diaphorobacter aerolatus KACC 16536T.</title>
        <authorList>
            <person name="Hyun D.-W."/>
            <person name="Bae J.-W."/>
        </authorList>
    </citation>
    <scope>NUCLEOTIDE SEQUENCE [LARGE SCALE GENOMIC DNA]</scope>
    <source>
        <strain evidence="3 4">KACC 16536</strain>
    </source>
</reference>
<name>A0A7H0GJZ3_9BURK</name>
<protein>
    <submittedName>
        <fullName evidence="3">Lytic transglycosylase domain-containing protein</fullName>
    </submittedName>
</protein>
<proteinExistence type="predicted"/>
<evidence type="ECO:0000256" key="1">
    <source>
        <dbReference type="SAM" id="SignalP"/>
    </source>
</evidence>
<dbReference type="Pfam" id="PF01464">
    <property type="entry name" value="SLT"/>
    <property type="match status" value="1"/>
</dbReference>
<dbReference type="SUPFAM" id="SSF53955">
    <property type="entry name" value="Lysozyme-like"/>
    <property type="match status" value="1"/>
</dbReference>
<feature type="chain" id="PRO_5028848868" evidence="1">
    <location>
        <begin position="20"/>
        <end position="175"/>
    </location>
</feature>
<dbReference type="InterPro" id="IPR023346">
    <property type="entry name" value="Lysozyme-like_dom_sf"/>
</dbReference>
<sequence>MRWVVVFMVAMLPAASALATCWDTAAQRYGIAPELLYAVARTESSLNPRAVNRAHEKRTGSYDIGLMQINSRHLPRLAGFGIREADLYDPCVNLQVGAWLMADSFARHGVSWNSVGAYNAACTQLKGNACTQARATYAWKVYRHLPSARGVDQGTRQKATAVVAQGQGLRVRVSP</sequence>
<accession>A0A7H0GJZ3</accession>
<evidence type="ECO:0000259" key="2">
    <source>
        <dbReference type="Pfam" id="PF01464"/>
    </source>
</evidence>
<dbReference type="Gene3D" id="1.10.530.10">
    <property type="match status" value="1"/>
</dbReference>
<evidence type="ECO:0000313" key="3">
    <source>
        <dbReference type="EMBL" id="QNP48609.1"/>
    </source>
</evidence>
<dbReference type="EMBL" id="CP060783">
    <property type="protein sequence ID" value="QNP48609.1"/>
    <property type="molecule type" value="Genomic_DNA"/>
</dbReference>
<dbReference type="KEGG" id="daer:H9K75_22515"/>
<keyword evidence="4" id="KW-1185">Reference proteome</keyword>
<feature type="domain" description="Transglycosylase SLT" evidence="2">
    <location>
        <begin position="21"/>
        <end position="125"/>
    </location>
</feature>
<dbReference type="Proteomes" id="UP000516028">
    <property type="component" value="Chromosome"/>
</dbReference>
<gene>
    <name evidence="3" type="ORF">H9K75_22515</name>
</gene>